<dbReference type="SUPFAM" id="SSF52518">
    <property type="entry name" value="Thiamin diphosphate-binding fold (THDP-binding)"/>
    <property type="match status" value="1"/>
</dbReference>
<evidence type="ECO:0000313" key="5">
    <source>
        <dbReference type="EMBL" id="GET31304.1"/>
    </source>
</evidence>
<dbReference type="Proteomes" id="UP000391834">
    <property type="component" value="Unassembled WGS sequence"/>
</dbReference>
<feature type="domain" description="Transketolase N-terminal" evidence="4">
    <location>
        <begin position="40"/>
        <end position="280"/>
    </location>
</feature>
<dbReference type="EMBL" id="BLAX01000001">
    <property type="protein sequence ID" value="GET31304.1"/>
    <property type="molecule type" value="Genomic_DNA"/>
</dbReference>
<dbReference type="InterPro" id="IPR029061">
    <property type="entry name" value="THDP-binding"/>
</dbReference>
<dbReference type="RefSeq" id="WP_025864901.1">
    <property type="nucleotide sequence ID" value="NZ_BLAX01000001.1"/>
</dbReference>
<dbReference type="CDD" id="cd02012">
    <property type="entry name" value="TPP_TK"/>
    <property type="match status" value="1"/>
</dbReference>
<protein>
    <submittedName>
        <fullName evidence="5">Transketolase, N-terminal subunit</fullName>
    </submittedName>
</protein>
<dbReference type="Pfam" id="PF00456">
    <property type="entry name" value="Transketolase_N"/>
    <property type="match status" value="1"/>
</dbReference>
<dbReference type="Gene3D" id="3.40.50.970">
    <property type="match status" value="1"/>
</dbReference>
<keyword evidence="6" id="KW-1185">Reference proteome</keyword>
<sequence length="303" mass="33756">MYRGETILSGGIRKENSLAMSQYTDLELQLKSVKYRKALLKYIKLANAGHTGGDLSCTDILNVLYNDVLGVTPENFAIRHRNRFVQSKGHSVEALYVVLADKGFFPESDLETMCQYQSKYVGHPTRKVKGIEFNTGALGHGLSIAAGIALAAKMDKTENYVFTLLGDGELAEGSNYEAAMMAAHYKLDNLVAILDHNTLQITGRNREVCSPYPIDEKFKAFGWEVVSVDGNSIPELRKVFHELPAEKSKPTLIIANTVKGKGVSYMEDEKKWHHGVPSDEQYKQAMDELDALEKKLVKHSIVN</sequence>
<name>A0A5M4AU80_9BACT</name>
<evidence type="ECO:0000256" key="1">
    <source>
        <dbReference type="ARBA" id="ARBA00001964"/>
    </source>
</evidence>
<comment type="similarity">
    <text evidence="2">Belongs to the transketolase family.</text>
</comment>
<reference evidence="5 6" key="1">
    <citation type="submission" date="2019-10" db="EMBL/GenBank/DDBJ databases">
        <title>Prolixibacter strains distinguished by the presence of nitrate reductase genes were adept at nitrate-dependent anaerobic corrosion of metallic iron and carbon steel.</title>
        <authorList>
            <person name="Iino T."/>
            <person name="Shono N."/>
            <person name="Ito K."/>
            <person name="Nakamura R."/>
            <person name="Sueoka K."/>
            <person name="Harayama S."/>
            <person name="Ohkuma M."/>
        </authorList>
    </citation>
    <scope>NUCLEOTIDE SEQUENCE [LARGE SCALE GENOMIC DNA]</scope>
    <source>
        <strain evidence="5 6">JCM 13498</strain>
    </source>
</reference>
<evidence type="ECO:0000313" key="6">
    <source>
        <dbReference type="Proteomes" id="UP000391834"/>
    </source>
</evidence>
<evidence type="ECO:0000259" key="4">
    <source>
        <dbReference type="Pfam" id="PF00456"/>
    </source>
</evidence>
<proteinExistence type="inferred from homology"/>
<keyword evidence="3" id="KW-0786">Thiamine pyrophosphate</keyword>
<dbReference type="PANTHER" id="PTHR47514">
    <property type="entry name" value="TRANSKETOLASE N-TERMINAL SECTION-RELATED"/>
    <property type="match status" value="1"/>
</dbReference>
<dbReference type="InterPro" id="IPR005474">
    <property type="entry name" value="Transketolase_N"/>
</dbReference>
<dbReference type="PANTHER" id="PTHR47514:SF1">
    <property type="entry name" value="TRANSKETOLASE N-TERMINAL SECTION-RELATED"/>
    <property type="match status" value="1"/>
</dbReference>
<dbReference type="AlphaFoldDB" id="A0A5M4AU80"/>
<organism evidence="5 6">
    <name type="scientific">Prolixibacter bellariivorans</name>
    <dbReference type="NCBI Taxonomy" id="314319"/>
    <lineage>
        <taxon>Bacteria</taxon>
        <taxon>Pseudomonadati</taxon>
        <taxon>Bacteroidota</taxon>
        <taxon>Bacteroidia</taxon>
        <taxon>Marinilabiliales</taxon>
        <taxon>Prolixibacteraceae</taxon>
        <taxon>Prolixibacter</taxon>
    </lineage>
</organism>
<accession>A0A5M4AU80</accession>
<evidence type="ECO:0000256" key="2">
    <source>
        <dbReference type="ARBA" id="ARBA00007131"/>
    </source>
</evidence>
<comment type="caution">
    <text evidence="5">The sequence shown here is derived from an EMBL/GenBank/DDBJ whole genome shotgun (WGS) entry which is preliminary data.</text>
</comment>
<comment type="cofactor">
    <cofactor evidence="1">
        <name>thiamine diphosphate</name>
        <dbReference type="ChEBI" id="CHEBI:58937"/>
    </cofactor>
</comment>
<evidence type="ECO:0000256" key="3">
    <source>
        <dbReference type="ARBA" id="ARBA00023052"/>
    </source>
</evidence>
<gene>
    <name evidence="5" type="ORF">PbJCM13498_01670</name>
</gene>